<dbReference type="STRING" id="1280514.AXFE_14420"/>
<dbReference type="RefSeq" id="WP_052605177.1">
    <property type="nucleotide sequence ID" value="NZ_JXYS01000031.1"/>
</dbReference>
<dbReference type="PANTHER" id="PTHR13696:SF99">
    <property type="entry name" value="COBYRINIC ACID AC-DIAMIDE SYNTHASE"/>
    <property type="match status" value="1"/>
</dbReference>
<organism evidence="2 3">
    <name type="scientific">Acidithrix ferrooxidans</name>
    <dbReference type="NCBI Taxonomy" id="1280514"/>
    <lineage>
        <taxon>Bacteria</taxon>
        <taxon>Bacillati</taxon>
        <taxon>Actinomycetota</taxon>
        <taxon>Acidimicrobiia</taxon>
        <taxon>Acidimicrobiales</taxon>
        <taxon>Acidimicrobiaceae</taxon>
        <taxon>Acidithrix</taxon>
    </lineage>
</organism>
<gene>
    <name evidence="2" type="primary">soj1</name>
    <name evidence="2" type="ORF">AXFE_14420</name>
</gene>
<evidence type="ECO:0000313" key="2">
    <source>
        <dbReference type="EMBL" id="KJF17734.1"/>
    </source>
</evidence>
<dbReference type="CDD" id="cd02042">
    <property type="entry name" value="ParAB_family"/>
    <property type="match status" value="1"/>
</dbReference>
<dbReference type="PANTHER" id="PTHR13696">
    <property type="entry name" value="P-LOOP CONTAINING NUCLEOSIDE TRIPHOSPHATE HYDROLASE"/>
    <property type="match status" value="1"/>
</dbReference>
<keyword evidence="3" id="KW-1185">Reference proteome</keyword>
<keyword evidence="2" id="KW-0378">Hydrolase</keyword>
<evidence type="ECO:0000313" key="3">
    <source>
        <dbReference type="Proteomes" id="UP000032360"/>
    </source>
</evidence>
<reference evidence="2 3" key="1">
    <citation type="submission" date="2015-01" db="EMBL/GenBank/DDBJ databases">
        <title>Draft genome of the acidophilic iron oxidizer Acidithrix ferrooxidans strain Py-F3.</title>
        <authorList>
            <person name="Poehlein A."/>
            <person name="Eisen S."/>
            <person name="Schloemann M."/>
            <person name="Johnson B.D."/>
            <person name="Daniel R."/>
            <person name="Muehling M."/>
        </authorList>
    </citation>
    <scope>NUCLEOTIDE SEQUENCE [LARGE SCALE GENOMIC DNA]</scope>
    <source>
        <strain evidence="2 3">Py-F3</strain>
    </source>
</reference>
<dbReference type="InterPro" id="IPR025669">
    <property type="entry name" value="AAA_dom"/>
</dbReference>
<dbReference type="Gene3D" id="3.40.50.300">
    <property type="entry name" value="P-loop containing nucleotide triphosphate hydrolases"/>
    <property type="match status" value="1"/>
</dbReference>
<dbReference type="InterPro" id="IPR050678">
    <property type="entry name" value="DNA_Partitioning_ATPase"/>
</dbReference>
<comment type="caution">
    <text evidence="2">The sequence shown here is derived from an EMBL/GenBank/DDBJ whole genome shotgun (WGS) entry which is preliminary data.</text>
</comment>
<dbReference type="PATRIC" id="fig|1280514.3.peg.1878"/>
<dbReference type="OrthoDB" id="69313at2"/>
<proteinExistence type="predicted"/>
<name>A0A0D8HIP3_9ACTN</name>
<dbReference type="SUPFAM" id="SSF52540">
    <property type="entry name" value="P-loop containing nucleoside triphosphate hydrolases"/>
    <property type="match status" value="1"/>
</dbReference>
<protein>
    <submittedName>
        <fullName evidence="2">Sporulation initiation inhibitor protein Soj</fullName>
        <ecNumber evidence="2">3.6.-.-</ecNumber>
    </submittedName>
</protein>
<dbReference type="InterPro" id="IPR027417">
    <property type="entry name" value="P-loop_NTPase"/>
</dbReference>
<dbReference type="Pfam" id="PF13614">
    <property type="entry name" value="AAA_31"/>
    <property type="match status" value="1"/>
</dbReference>
<dbReference type="EMBL" id="JXYS01000031">
    <property type="protein sequence ID" value="KJF17734.1"/>
    <property type="molecule type" value="Genomic_DNA"/>
</dbReference>
<dbReference type="EC" id="3.6.-.-" evidence="2"/>
<accession>A0A0D8HIP3</accession>
<feature type="domain" description="AAA" evidence="1">
    <location>
        <begin position="1"/>
        <end position="168"/>
    </location>
</feature>
<dbReference type="Proteomes" id="UP000032360">
    <property type="component" value="Unassembled WGS sequence"/>
</dbReference>
<sequence>MKTIAFYNQKGGVGKTSLAINYAYLASRSGLRTLLWDLDPQASATYVLRVNETLAPRAKALLDKNVSLEDLAIRTNYQSLFIVPASNAQRLLSEKIFDSNSGKNTISRATSSAKGSFDLVVIDSPPSLNSLSDSMLAAIDLLVIPLQPSPLATHSLEALSLHLEKIKMIDRSFTVYNMVDIRRNAHRDAISNHEKLSNIQLLSSYIPYAAEMEKMAIERAPIFEMNGPHRLAIAIESLYFEIQSKLEKIKTRPNKKE</sequence>
<dbReference type="AlphaFoldDB" id="A0A0D8HIP3"/>
<dbReference type="GO" id="GO:0016787">
    <property type="term" value="F:hydrolase activity"/>
    <property type="evidence" value="ECO:0007669"/>
    <property type="project" value="UniProtKB-KW"/>
</dbReference>
<evidence type="ECO:0000259" key="1">
    <source>
        <dbReference type="Pfam" id="PF13614"/>
    </source>
</evidence>